<keyword evidence="3" id="KW-0547">Nucleotide-binding</keyword>
<keyword evidence="9" id="KW-1185">Reference proteome</keyword>
<dbReference type="PANTHER" id="PTHR47977">
    <property type="entry name" value="RAS-RELATED PROTEIN RAB"/>
    <property type="match status" value="1"/>
</dbReference>
<organism evidence="8 9">
    <name type="scientific">Batrachochytrium dendrobatidis (strain JAM81 / FGSC 10211)</name>
    <name type="common">Frog chytrid fungus</name>
    <dbReference type="NCBI Taxonomy" id="684364"/>
    <lineage>
        <taxon>Eukaryota</taxon>
        <taxon>Fungi</taxon>
        <taxon>Fungi incertae sedis</taxon>
        <taxon>Chytridiomycota</taxon>
        <taxon>Chytridiomycota incertae sedis</taxon>
        <taxon>Chytridiomycetes</taxon>
        <taxon>Rhizophydiales</taxon>
        <taxon>Rhizophydiales incertae sedis</taxon>
        <taxon>Batrachochytrium</taxon>
    </lineage>
</organism>
<dbReference type="Proteomes" id="UP000007241">
    <property type="component" value="Unassembled WGS sequence"/>
</dbReference>
<dbReference type="Gene3D" id="3.40.50.300">
    <property type="entry name" value="P-loop containing nucleotide triphosphate hydrolases"/>
    <property type="match status" value="1"/>
</dbReference>
<dbReference type="SMART" id="SM00175">
    <property type="entry name" value="RAB"/>
    <property type="match status" value="1"/>
</dbReference>
<dbReference type="GO" id="GO:0003924">
    <property type="term" value="F:GTPase activity"/>
    <property type="evidence" value="ECO:0000318"/>
    <property type="project" value="GO_Central"/>
</dbReference>
<dbReference type="PRINTS" id="PR00449">
    <property type="entry name" value="RASTRNSFRMNG"/>
</dbReference>
<dbReference type="SMART" id="SM00173">
    <property type="entry name" value="RAS"/>
    <property type="match status" value="1"/>
</dbReference>
<dbReference type="AlphaFoldDB" id="F4PDV5"/>
<evidence type="ECO:0000256" key="4">
    <source>
        <dbReference type="ARBA" id="ARBA00022846"/>
    </source>
</evidence>
<dbReference type="SUPFAM" id="SSF52540">
    <property type="entry name" value="P-loop containing nucleoside triphosphate hydrolases"/>
    <property type="match status" value="1"/>
</dbReference>
<dbReference type="GO" id="GO:0005929">
    <property type="term" value="C:cilium"/>
    <property type="evidence" value="ECO:0000318"/>
    <property type="project" value="GO_Central"/>
</dbReference>
<dbReference type="GO" id="GO:0005794">
    <property type="term" value="C:Golgi apparatus"/>
    <property type="evidence" value="ECO:0000318"/>
    <property type="project" value="GO_Central"/>
</dbReference>
<comment type="subcellular location">
    <subcellularLocation>
        <location evidence="1">Cell projection</location>
        <location evidence="1">Cilium</location>
        <location evidence="1">Flagellum</location>
    </subcellularLocation>
</comment>
<dbReference type="SMART" id="SM00174">
    <property type="entry name" value="RHO"/>
    <property type="match status" value="1"/>
</dbReference>
<dbReference type="PROSITE" id="PS51419">
    <property type="entry name" value="RAB"/>
    <property type="match status" value="1"/>
</dbReference>
<dbReference type="OMA" id="KMWGQPS"/>
<proteinExistence type="inferred from homology"/>
<dbReference type="GO" id="GO:0031514">
    <property type="term" value="C:motile cilium"/>
    <property type="evidence" value="ECO:0007669"/>
    <property type="project" value="UniProtKB-SubCell"/>
</dbReference>
<gene>
    <name evidence="8" type="ORF">BATDEDRAFT_28390</name>
</gene>
<dbReference type="FunFam" id="3.40.50.300:FF:001684">
    <property type="entry name" value="Intraflagellar transport 27 homolog (Chlamydomonas)"/>
    <property type="match status" value="1"/>
</dbReference>
<evidence type="ECO:0000256" key="3">
    <source>
        <dbReference type="ARBA" id="ARBA00022741"/>
    </source>
</evidence>
<dbReference type="PROSITE" id="PS51421">
    <property type="entry name" value="RAS"/>
    <property type="match status" value="1"/>
</dbReference>
<dbReference type="STRING" id="684364.F4PDV5"/>
<evidence type="ECO:0000256" key="5">
    <source>
        <dbReference type="ARBA" id="ARBA00023069"/>
    </source>
</evidence>
<evidence type="ECO:0000256" key="7">
    <source>
        <dbReference type="ARBA" id="ARBA00023273"/>
    </source>
</evidence>
<keyword evidence="7" id="KW-0966">Cell projection</keyword>
<protein>
    <recommendedName>
        <fullName evidence="10">Small GTP-binding protein domain</fullName>
    </recommendedName>
</protein>
<dbReference type="GO" id="GO:0030992">
    <property type="term" value="C:intraciliary transport particle B"/>
    <property type="evidence" value="ECO:0000318"/>
    <property type="project" value="GO_Central"/>
</dbReference>
<dbReference type="InterPro" id="IPR027417">
    <property type="entry name" value="P-loop_NTPase"/>
</dbReference>
<dbReference type="GO" id="GO:0000139">
    <property type="term" value="C:Golgi membrane"/>
    <property type="evidence" value="ECO:0000318"/>
    <property type="project" value="GO_Central"/>
</dbReference>
<dbReference type="InterPro" id="IPR001806">
    <property type="entry name" value="Small_GTPase"/>
</dbReference>
<evidence type="ECO:0000313" key="8">
    <source>
        <dbReference type="EMBL" id="EGF76565.1"/>
    </source>
</evidence>
<dbReference type="OrthoDB" id="265044at2759"/>
<evidence type="ECO:0000256" key="1">
    <source>
        <dbReference type="ARBA" id="ARBA00004230"/>
    </source>
</evidence>
<name>F4PDV5_BATDJ</name>
<dbReference type="GO" id="GO:0042073">
    <property type="term" value="P:intraciliary transport"/>
    <property type="evidence" value="ECO:0000318"/>
    <property type="project" value="GO_Central"/>
</dbReference>
<dbReference type="GO" id="GO:0016192">
    <property type="term" value="P:vesicle-mediated transport"/>
    <property type="evidence" value="ECO:0000318"/>
    <property type="project" value="GO_Central"/>
</dbReference>
<evidence type="ECO:0000313" key="9">
    <source>
        <dbReference type="Proteomes" id="UP000007241"/>
    </source>
</evidence>
<evidence type="ECO:0000256" key="6">
    <source>
        <dbReference type="ARBA" id="ARBA00023134"/>
    </source>
</evidence>
<sequence length="193" mass="21860">MASKLILRNKCLVLGNASVGKTALVQTFHSDGSQFPKTYSMTIHVDVCIKPVNIPDTNVTVELFIYDLAGHDVFQEYLSKYCRQASSYMLVYDTTNSESFKALPKWSQFIKSIKDLRGSNGILVATKTDQSLRRQVTQQEGEEYAKQHNLVYFECAAATNTEVEAPFYYMANAFHGRFEEQLHLTSKIVADLH</sequence>
<dbReference type="InParanoid" id="F4PDV5"/>
<dbReference type="InterPro" id="IPR005225">
    <property type="entry name" value="Small_GTP-bd"/>
</dbReference>
<dbReference type="GeneID" id="18239612"/>
<comment type="similarity">
    <text evidence="2">Belongs to the small GTPase superfamily. Rab family.</text>
</comment>
<dbReference type="HOGENOM" id="CLU_041217_10_6_1"/>
<accession>F4PDV5</accession>
<dbReference type="RefSeq" id="XP_006682797.1">
    <property type="nucleotide sequence ID" value="XM_006682734.1"/>
</dbReference>
<evidence type="ECO:0000256" key="2">
    <source>
        <dbReference type="ARBA" id="ARBA00006270"/>
    </source>
</evidence>
<dbReference type="Pfam" id="PF00071">
    <property type="entry name" value="Ras"/>
    <property type="match status" value="1"/>
</dbReference>
<reference evidence="8 9" key="1">
    <citation type="submission" date="2009-12" db="EMBL/GenBank/DDBJ databases">
        <title>The draft genome of Batrachochytrium dendrobatidis.</title>
        <authorList>
            <consortium name="US DOE Joint Genome Institute (JGI-PGF)"/>
            <person name="Kuo A."/>
            <person name="Salamov A."/>
            <person name="Schmutz J."/>
            <person name="Lucas S."/>
            <person name="Pitluck S."/>
            <person name="Rosenblum E."/>
            <person name="Stajich J."/>
            <person name="Eisen M."/>
            <person name="Grigoriev I.V."/>
        </authorList>
    </citation>
    <scope>NUCLEOTIDE SEQUENCE [LARGE SCALE GENOMIC DNA]</scope>
    <source>
        <strain evidence="9">JAM81 / FGSC 10211</strain>
    </source>
</reference>
<dbReference type="GO" id="GO:0005525">
    <property type="term" value="F:GTP binding"/>
    <property type="evidence" value="ECO:0000318"/>
    <property type="project" value="GO_Central"/>
</dbReference>
<keyword evidence="5" id="KW-0969">Cilium</keyword>
<dbReference type="NCBIfam" id="TIGR00231">
    <property type="entry name" value="small_GTP"/>
    <property type="match status" value="1"/>
</dbReference>
<dbReference type="EMBL" id="GL882896">
    <property type="protein sequence ID" value="EGF76565.1"/>
    <property type="molecule type" value="Genomic_DNA"/>
</dbReference>
<keyword evidence="6" id="KW-0342">GTP-binding</keyword>
<evidence type="ECO:0008006" key="10">
    <source>
        <dbReference type="Google" id="ProtNLM"/>
    </source>
</evidence>
<keyword evidence="4" id="KW-0282">Flagellum</keyword>
<dbReference type="InterPro" id="IPR050227">
    <property type="entry name" value="Rab"/>
</dbReference>